<evidence type="ECO:0000313" key="3">
    <source>
        <dbReference type="Proteomes" id="UP000410492"/>
    </source>
</evidence>
<dbReference type="AlphaFoldDB" id="A0A653CHD1"/>
<organism evidence="2 3">
    <name type="scientific">Callosobruchus maculatus</name>
    <name type="common">Southern cowpea weevil</name>
    <name type="synonym">Pulse bruchid</name>
    <dbReference type="NCBI Taxonomy" id="64391"/>
    <lineage>
        <taxon>Eukaryota</taxon>
        <taxon>Metazoa</taxon>
        <taxon>Ecdysozoa</taxon>
        <taxon>Arthropoda</taxon>
        <taxon>Hexapoda</taxon>
        <taxon>Insecta</taxon>
        <taxon>Pterygota</taxon>
        <taxon>Neoptera</taxon>
        <taxon>Endopterygota</taxon>
        <taxon>Coleoptera</taxon>
        <taxon>Polyphaga</taxon>
        <taxon>Cucujiformia</taxon>
        <taxon>Chrysomeloidea</taxon>
        <taxon>Chrysomelidae</taxon>
        <taxon>Bruchinae</taxon>
        <taxon>Bruchini</taxon>
        <taxon>Callosobruchus</taxon>
    </lineage>
</organism>
<dbReference type="EMBL" id="CAACVG010007834">
    <property type="protein sequence ID" value="VEN47287.1"/>
    <property type="molecule type" value="Genomic_DNA"/>
</dbReference>
<reference evidence="2 3" key="1">
    <citation type="submission" date="2019-01" db="EMBL/GenBank/DDBJ databases">
        <authorList>
            <person name="Sayadi A."/>
        </authorList>
    </citation>
    <scope>NUCLEOTIDE SEQUENCE [LARGE SCALE GENOMIC DNA]</scope>
</reference>
<name>A0A653CHD1_CALMS</name>
<evidence type="ECO:0000313" key="2">
    <source>
        <dbReference type="EMBL" id="VEN47287.1"/>
    </source>
</evidence>
<gene>
    <name evidence="2" type="ORF">CALMAC_LOCUS9107</name>
</gene>
<keyword evidence="1" id="KW-0812">Transmembrane</keyword>
<feature type="transmembrane region" description="Helical" evidence="1">
    <location>
        <begin position="16"/>
        <end position="36"/>
    </location>
</feature>
<protein>
    <submittedName>
        <fullName evidence="2">Uncharacterized protein</fullName>
    </submittedName>
</protein>
<keyword evidence="3" id="KW-1185">Reference proteome</keyword>
<sequence>MVKYSEASNDYTTVEIPGRLLICIIISASIFFSSFFQPIKIDLIMGMLADKPFLPVLLSMSAFTFFT</sequence>
<keyword evidence="1" id="KW-0472">Membrane</keyword>
<proteinExistence type="predicted"/>
<accession>A0A653CHD1</accession>
<dbReference type="Proteomes" id="UP000410492">
    <property type="component" value="Unassembled WGS sequence"/>
</dbReference>
<keyword evidence="1" id="KW-1133">Transmembrane helix</keyword>
<evidence type="ECO:0000256" key="1">
    <source>
        <dbReference type="SAM" id="Phobius"/>
    </source>
</evidence>